<dbReference type="Proteomes" id="UP001303222">
    <property type="component" value="Unassembled WGS sequence"/>
</dbReference>
<evidence type="ECO:0000313" key="3">
    <source>
        <dbReference type="Proteomes" id="UP001303222"/>
    </source>
</evidence>
<keyword evidence="3" id="KW-1185">Reference proteome</keyword>
<reference evidence="2" key="2">
    <citation type="submission" date="2023-06" db="EMBL/GenBank/DDBJ databases">
        <authorList>
            <consortium name="Lawrence Berkeley National Laboratory"/>
            <person name="Mondo S.J."/>
            <person name="Hensen N."/>
            <person name="Bonometti L."/>
            <person name="Westerberg I."/>
            <person name="Brannstrom I.O."/>
            <person name="Guillou S."/>
            <person name="Cros-Aarteil S."/>
            <person name="Calhoun S."/>
            <person name="Haridas S."/>
            <person name="Kuo A."/>
            <person name="Pangilinan J."/>
            <person name="Riley R."/>
            <person name="Labutti K."/>
            <person name="Andreopoulos B."/>
            <person name="Lipzen A."/>
            <person name="Chen C."/>
            <person name="Yanf M."/>
            <person name="Daum C."/>
            <person name="Ng V."/>
            <person name="Clum A."/>
            <person name="Steindorff A."/>
            <person name="Ohm R."/>
            <person name="Martin F."/>
            <person name="Silar P."/>
            <person name="Natvig D."/>
            <person name="Lalanne C."/>
            <person name="Gautier V."/>
            <person name="Ament-Velasquez S.L."/>
            <person name="Kruys A."/>
            <person name="Hutchinson M.I."/>
            <person name="Powell A.J."/>
            <person name="Barry K."/>
            <person name="Miller A.N."/>
            <person name="Grigoriev I.V."/>
            <person name="Debuchy R."/>
            <person name="Gladieux P."/>
            <person name="Thoren M.H."/>
            <person name="Johannesson H."/>
        </authorList>
    </citation>
    <scope>NUCLEOTIDE SEQUENCE</scope>
    <source>
        <strain evidence="2">CBS 626.80</strain>
    </source>
</reference>
<reference evidence="2" key="1">
    <citation type="journal article" date="2023" name="Mol. Phylogenet. Evol.">
        <title>Genome-scale phylogeny and comparative genomics of the fungal order Sordariales.</title>
        <authorList>
            <person name="Hensen N."/>
            <person name="Bonometti L."/>
            <person name="Westerberg I."/>
            <person name="Brannstrom I.O."/>
            <person name="Guillou S."/>
            <person name="Cros-Aarteil S."/>
            <person name="Calhoun S."/>
            <person name="Haridas S."/>
            <person name="Kuo A."/>
            <person name="Mondo S."/>
            <person name="Pangilinan J."/>
            <person name="Riley R."/>
            <person name="LaButti K."/>
            <person name="Andreopoulos B."/>
            <person name="Lipzen A."/>
            <person name="Chen C."/>
            <person name="Yan M."/>
            <person name="Daum C."/>
            <person name="Ng V."/>
            <person name="Clum A."/>
            <person name="Steindorff A."/>
            <person name="Ohm R.A."/>
            <person name="Martin F."/>
            <person name="Silar P."/>
            <person name="Natvig D.O."/>
            <person name="Lalanne C."/>
            <person name="Gautier V."/>
            <person name="Ament-Velasquez S.L."/>
            <person name="Kruys A."/>
            <person name="Hutchinson M.I."/>
            <person name="Powell A.J."/>
            <person name="Barry K."/>
            <person name="Miller A.N."/>
            <person name="Grigoriev I.V."/>
            <person name="Debuchy R."/>
            <person name="Gladieux P."/>
            <person name="Hiltunen Thoren M."/>
            <person name="Johannesson H."/>
        </authorList>
    </citation>
    <scope>NUCLEOTIDE SEQUENCE</scope>
    <source>
        <strain evidence="2">CBS 626.80</strain>
    </source>
</reference>
<name>A0AAN6NXU8_9PEZI</name>
<evidence type="ECO:0000313" key="2">
    <source>
        <dbReference type="EMBL" id="KAK3952979.1"/>
    </source>
</evidence>
<dbReference type="PANTHER" id="PTHR33112:SF10">
    <property type="entry name" value="TOL"/>
    <property type="match status" value="1"/>
</dbReference>
<dbReference type="AlphaFoldDB" id="A0AAN6NXU8"/>
<sequence>MESCESPTSQTATARLLHHLCDACRANFPPHGEWPFITDSSPYYLLRRCTVRDISIAAAFGCHLCTKLLDRLRNFCGGPQTTMETRIKLGLIGHQSRNHLKLCVTFIQSTREKRFPLLHLERLDHLESRSSLDVRSFPSPDSNMCSSSLDRAKEWLSLCRHTHQHCRPGKLMTLGSRRSKSIRLINIRYQDRHNYTCRLVNHFLDVDDVDYMTLSYRWTTHVHKTRLTQKNHTLYYNGIPTNTWPQVYHDAVTVARHLGIQYLWIDALCIIQDDTKDWNEQAALMNFIYERGVLNIAAAMGEKADGLRAYRDSLVVFDCVLSDPSGESWGFLGYNAEAPDLTREAPLYKRGWTFQERVLSTRTLNFGIQLVWECFEGTASETIRLRVPDQDTPFRLKKALRDPASFANFPEMGSTTIQRFSALWQSAVKTFSVMSLTEPSDRMPALQGITNRFGHILNLDPAQYHVAGIWLVDCRQLAWKRVYTKKWLTSMDDDLARELSKHYPSWSWAISTEGVSFFTVDIETQLVEFGANTTHRPRAADPRFITADECISKVVLDSASSSSDMLAYTGITLRGKFIPWLDFRKILRYGQSEHRIEAMCSVPSYSNEERLYKASIWLDRPIPNCKRRSGLRLLPICGRRSYSVVGILVAFCGFNGGLAVYRRLGQFEVLGDYSALERYLHLDFSSTEPGPSPNLRRNFDEWPPFKLI</sequence>
<gene>
    <name evidence="2" type="ORF">QBC32DRAFT_211184</name>
</gene>
<protein>
    <submittedName>
        <fullName evidence="2">Heterokaryon incompatibility protein-domain-containing protein</fullName>
    </submittedName>
</protein>
<dbReference type="PANTHER" id="PTHR33112">
    <property type="entry name" value="DOMAIN PROTEIN, PUTATIVE-RELATED"/>
    <property type="match status" value="1"/>
</dbReference>
<feature type="domain" description="Heterokaryon incompatibility" evidence="1">
    <location>
        <begin position="211"/>
        <end position="356"/>
    </location>
</feature>
<dbReference type="EMBL" id="MU859113">
    <property type="protein sequence ID" value="KAK3952979.1"/>
    <property type="molecule type" value="Genomic_DNA"/>
</dbReference>
<organism evidence="2 3">
    <name type="scientific">Pseudoneurospora amorphoporcata</name>
    <dbReference type="NCBI Taxonomy" id="241081"/>
    <lineage>
        <taxon>Eukaryota</taxon>
        <taxon>Fungi</taxon>
        <taxon>Dikarya</taxon>
        <taxon>Ascomycota</taxon>
        <taxon>Pezizomycotina</taxon>
        <taxon>Sordariomycetes</taxon>
        <taxon>Sordariomycetidae</taxon>
        <taxon>Sordariales</taxon>
        <taxon>Sordariaceae</taxon>
        <taxon>Pseudoneurospora</taxon>
    </lineage>
</organism>
<comment type="caution">
    <text evidence="2">The sequence shown here is derived from an EMBL/GenBank/DDBJ whole genome shotgun (WGS) entry which is preliminary data.</text>
</comment>
<dbReference type="Pfam" id="PF06985">
    <property type="entry name" value="HET"/>
    <property type="match status" value="1"/>
</dbReference>
<accession>A0AAN6NXU8</accession>
<dbReference type="InterPro" id="IPR010730">
    <property type="entry name" value="HET"/>
</dbReference>
<evidence type="ECO:0000259" key="1">
    <source>
        <dbReference type="Pfam" id="PF06985"/>
    </source>
</evidence>
<proteinExistence type="predicted"/>